<accession>A0A347WHT7</accession>
<sequence length="176" mass="21020">MRQALEYMSDYLEDSQGDIGAIRQKLKQIDDSLKQLQEQALTDYGNQFIQRNDYCVQYSQMRLNQVHILQQMLLPLQNIHLQTEQNTVLARLYYQTAEEFDEQNTGAALLADISVLYRYFQDTVLPKSRQEFESRALLYQLLIQFEHFLQEKYDFFIQHPLNVIIQLMQRTMQPND</sequence>
<dbReference type="Proteomes" id="UP000263232">
    <property type="component" value="Chromosome"/>
</dbReference>
<dbReference type="InterPro" id="IPR052984">
    <property type="entry name" value="UPF0421"/>
</dbReference>
<organism evidence="2 3">
    <name type="scientific">Suicoccus acidiformans</name>
    <dbReference type="NCBI Taxonomy" id="2036206"/>
    <lineage>
        <taxon>Bacteria</taxon>
        <taxon>Bacillati</taxon>
        <taxon>Bacillota</taxon>
        <taxon>Bacilli</taxon>
        <taxon>Lactobacillales</taxon>
        <taxon>Aerococcaceae</taxon>
        <taxon>Suicoccus</taxon>
    </lineage>
</organism>
<gene>
    <name evidence="2" type="ORF">CL176_00600</name>
</gene>
<keyword evidence="3" id="KW-1185">Reference proteome</keyword>
<evidence type="ECO:0000313" key="2">
    <source>
        <dbReference type="EMBL" id="AXY24644.1"/>
    </source>
</evidence>
<dbReference type="PANTHER" id="PTHR40064:SF1">
    <property type="entry name" value="MEMBRANE PROTEIN"/>
    <property type="match status" value="1"/>
</dbReference>
<dbReference type="OrthoDB" id="357521at2"/>
<dbReference type="InterPro" id="IPR038323">
    <property type="entry name" value="ArAE_1_C_sf"/>
</dbReference>
<evidence type="ECO:0000259" key="1">
    <source>
        <dbReference type="Pfam" id="PF11728"/>
    </source>
</evidence>
<dbReference type="Pfam" id="PF11728">
    <property type="entry name" value="ArAE_1_C"/>
    <property type="match status" value="1"/>
</dbReference>
<dbReference type="EMBL" id="CP023434">
    <property type="protein sequence ID" value="AXY24644.1"/>
    <property type="molecule type" value="Genomic_DNA"/>
</dbReference>
<dbReference type="KEGG" id="abae:CL176_00600"/>
<reference evidence="2 3" key="1">
    <citation type="submission" date="2017-09" db="EMBL/GenBank/DDBJ databases">
        <title>Complete genome sequence of Oxytococcus suis strain ZY16052.</title>
        <authorList>
            <person name="Li F."/>
        </authorList>
    </citation>
    <scope>NUCLEOTIDE SEQUENCE [LARGE SCALE GENOMIC DNA]</scope>
    <source>
        <strain evidence="2 3">ZY16052</strain>
    </source>
</reference>
<evidence type="ECO:0000313" key="3">
    <source>
        <dbReference type="Proteomes" id="UP000263232"/>
    </source>
</evidence>
<protein>
    <recommendedName>
        <fullName evidence="1">Putative aromatic acid exporter C-terminal domain-containing protein</fullName>
    </recommendedName>
</protein>
<dbReference type="Gene3D" id="1.20.120.940">
    <property type="entry name" value="Putative aromatic acid exporter, C-terminal domain"/>
    <property type="match status" value="1"/>
</dbReference>
<name>A0A347WHT7_9LACT</name>
<dbReference type="RefSeq" id="WP_118989568.1">
    <property type="nucleotide sequence ID" value="NZ_CP023434.1"/>
</dbReference>
<dbReference type="AlphaFoldDB" id="A0A347WHT7"/>
<dbReference type="InterPro" id="IPR021062">
    <property type="entry name" value="ArAE_1_C"/>
</dbReference>
<dbReference type="PANTHER" id="PTHR40064">
    <property type="entry name" value="MEMBRANE PROTEIN-RELATED"/>
    <property type="match status" value="1"/>
</dbReference>
<proteinExistence type="predicted"/>
<feature type="domain" description="Putative aromatic acid exporter C-terminal" evidence="1">
    <location>
        <begin position="1"/>
        <end position="152"/>
    </location>
</feature>